<sequence>MRILINEEMKKADILGKITFSSRPKALQDEPLRAVIETAKRELRFLKDTGVEGKRLDELLLARAMINNSNEKHNVFMVKVGKVHRRAGAPMPAPPPTSTTTNVEGEVFQPDLAGHEPTPVVTIPRSASRDRQPTHRPSVLAASLNDLGIGEHADATPQEDRLLIQNPDHQAAAAPTFNLDMFHPTAFLIRVVNSTTGAAVHTSQLIPTSRRGSMIAIDDMSFDRFIELVSAQVGFDVQARTSAIMPRGGSIGPSDSKVKLVSEDSWKAVLYIVHNARMRTCEFVVEERGVEG</sequence>
<dbReference type="EMBL" id="ML976614">
    <property type="protein sequence ID" value="KAF1849930.1"/>
    <property type="molecule type" value="Genomic_DNA"/>
</dbReference>
<dbReference type="Proteomes" id="UP000800039">
    <property type="component" value="Unassembled WGS sequence"/>
</dbReference>
<protein>
    <submittedName>
        <fullName evidence="2">Uncharacterized protein</fullName>
    </submittedName>
</protein>
<accession>A0A9P4GQN0</accession>
<name>A0A9P4GQN0_9PLEO</name>
<comment type="caution">
    <text evidence="2">The sequence shown here is derived from an EMBL/GenBank/DDBJ whole genome shotgun (WGS) entry which is preliminary data.</text>
</comment>
<keyword evidence="3" id="KW-1185">Reference proteome</keyword>
<dbReference type="OrthoDB" id="3799444at2759"/>
<dbReference type="GeneID" id="63855892"/>
<organism evidence="2 3">
    <name type="scientific">Cucurbitaria berberidis CBS 394.84</name>
    <dbReference type="NCBI Taxonomy" id="1168544"/>
    <lineage>
        <taxon>Eukaryota</taxon>
        <taxon>Fungi</taxon>
        <taxon>Dikarya</taxon>
        <taxon>Ascomycota</taxon>
        <taxon>Pezizomycotina</taxon>
        <taxon>Dothideomycetes</taxon>
        <taxon>Pleosporomycetidae</taxon>
        <taxon>Pleosporales</taxon>
        <taxon>Pleosporineae</taxon>
        <taxon>Cucurbitariaceae</taxon>
        <taxon>Cucurbitaria</taxon>
    </lineage>
</organism>
<evidence type="ECO:0000313" key="3">
    <source>
        <dbReference type="Proteomes" id="UP000800039"/>
    </source>
</evidence>
<proteinExistence type="predicted"/>
<reference evidence="2" key="1">
    <citation type="submission" date="2020-01" db="EMBL/GenBank/DDBJ databases">
        <authorList>
            <consortium name="DOE Joint Genome Institute"/>
            <person name="Haridas S."/>
            <person name="Albert R."/>
            <person name="Binder M."/>
            <person name="Bloem J."/>
            <person name="Labutti K."/>
            <person name="Salamov A."/>
            <person name="Andreopoulos B."/>
            <person name="Baker S.E."/>
            <person name="Barry K."/>
            <person name="Bills G."/>
            <person name="Bluhm B.H."/>
            <person name="Cannon C."/>
            <person name="Castanera R."/>
            <person name="Culley D.E."/>
            <person name="Daum C."/>
            <person name="Ezra D."/>
            <person name="Gonzalez J.B."/>
            <person name="Henrissat B."/>
            <person name="Kuo A."/>
            <person name="Liang C."/>
            <person name="Lipzen A."/>
            <person name="Lutzoni F."/>
            <person name="Magnuson J."/>
            <person name="Mondo S."/>
            <person name="Nolan M."/>
            <person name="Ohm R."/>
            <person name="Pangilinan J."/>
            <person name="Park H.-J."/>
            <person name="Ramirez L."/>
            <person name="Alfaro M."/>
            <person name="Sun H."/>
            <person name="Tritt A."/>
            <person name="Yoshinaga Y."/>
            <person name="Zwiers L.-H."/>
            <person name="Turgeon B.G."/>
            <person name="Goodwin S.B."/>
            <person name="Spatafora J.W."/>
            <person name="Crous P.W."/>
            <person name="Grigoriev I.V."/>
        </authorList>
    </citation>
    <scope>NUCLEOTIDE SEQUENCE</scope>
    <source>
        <strain evidence="2">CBS 394.84</strain>
    </source>
</reference>
<dbReference type="RefSeq" id="XP_040792493.1">
    <property type="nucleotide sequence ID" value="XM_040938636.1"/>
</dbReference>
<feature type="region of interest" description="Disordered" evidence="1">
    <location>
        <begin position="110"/>
        <end position="136"/>
    </location>
</feature>
<evidence type="ECO:0000313" key="2">
    <source>
        <dbReference type="EMBL" id="KAF1849930.1"/>
    </source>
</evidence>
<evidence type="ECO:0000256" key="1">
    <source>
        <dbReference type="SAM" id="MobiDB-lite"/>
    </source>
</evidence>
<gene>
    <name evidence="2" type="ORF">K460DRAFT_6912</name>
</gene>
<dbReference type="AlphaFoldDB" id="A0A9P4GQN0"/>